<reference evidence="1 2" key="1">
    <citation type="journal article" date="2003" name="Nature">
        <title>The genome sequence of the filamentous fungus Neurospora crassa.</title>
        <authorList>
            <person name="Galagan J.E."/>
            <person name="Calvo S.E."/>
            <person name="Borkovich K.A."/>
            <person name="Selker E.U."/>
            <person name="Read N.D."/>
            <person name="Jaffe D."/>
            <person name="FitzHugh W."/>
            <person name="Ma L.J."/>
            <person name="Smirnov S."/>
            <person name="Purcell S."/>
            <person name="Rehman B."/>
            <person name="Elkins T."/>
            <person name="Engels R."/>
            <person name="Wang S."/>
            <person name="Nielsen C.B."/>
            <person name="Butler J."/>
            <person name="Endrizzi M."/>
            <person name="Qui D."/>
            <person name="Ianakiev P."/>
            <person name="Bell-Pedersen D."/>
            <person name="Nelson M.A."/>
            <person name="Werner-Washburne M."/>
            <person name="Selitrennikoff C.P."/>
            <person name="Kinsey J.A."/>
            <person name="Braun E.L."/>
            <person name="Zelter A."/>
            <person name="Schulte U."/>
            <person name="Kothe G.O."/>
            <person name="Jedd G."/>
            <person name="Mewes W."/>
            <person name="Staben C."/>
            <person name="Marcotte E."/>
            <person name="Greenberg D."/>
            <person name="Roy A."/>
            <person name="Foley K."/>
            <person name="Naylor J."/>
            <person name="Stange-Thomann N."/>
            <person name="Barrett R."/>
            <person name="Gnerre S."/>
            <person name="Kamal M."/>
            <person name="Kamvysselis M."/>
            <person name="Mauceli E."/>
            <person name="Bielke C."/>
            <person name="Rudd S."/>
            <person name="Frishman D."/>
            <person name="Krystofova S."/>
            <person name="Rasmussen C."/>
            <person name="Metzenberg R.L."/>
            <person name="Perkins D.D."/>
            <person name="Kroken S."/>
            <person name="Cogoni C."/>
            <person name="Macino G."/>
            <person name="Catcheside D."/>
            <person name="Li W."/>
            <person name="Pratt R.J."/>
            <person name="Osmani S.A."/>
            <person name="DeSouza C.P."/>
            <person name="Glass L."/>
            <person name="Orbach M.J."/>
            <person name="Berglund J.A."/>
            <person name="Voelker R."/>
            <person name="Yarden O."/>
            <person name="Plamann M."/>
            <person name="Seiler S."/>
            <person name="Dunlap J."/>
            <person name="Radford A."/>
            <person name="Aramayo R."/>
            <person name="Natvig D.O."/>
            <person name="Alex L.A."/>
            <person name="Mannhaupt G."/>
            <person name="Ebbole D.J."/>
            <person name="Freitag M."/>
            <person name="Paulsen I."/>
            <person name="Sachs M.S."/>
            <person name="Lander E.S."/>
            <person name="Nusbaum C."/>
            <person name="Birren B."/>
        </authorList>
    </citation>
    <scope>NUCLEOTIDE SEQUENCE [LARGE SCALE GENOMIC DNA]</scope>
    <source>
        <strain evidence="2">ATCC 24698 / 74-OR23-1A / CBS 708.71 / DSM 1257 / FGSC 987</strain>
    </source>
</reference>
<dbReference type="GeneID" id="3873968"/>
<evidence type="ECO:0000313" key="2">
    <source>
        <dbReference type="Proteomes" id="UP000001805"/>
    </source>
</evidence>
<protein>
    <submittedName>
        <fullName evidence="1">Uncharacterized protein</fullName>
    </submittedName>
</protein>
<dbReference type="InParanoid" id="Q7RZN7"/>
<gene>
    <name evidence="1" type="ORF">NCU00327</name>
</gene>
<dbReference type="OrthoDB" id="10418573at2759"/>
<dbReference type="KEGG" id="ncr:NCU00327"/>
<accession>Q7RZN7</accession>
<dbReference type="Proteomes" id="UP000001805">
    <property type="component" value="Chromosome 3, Linkage Group III"/>
</dbReference>
<evidence type="ECO:0000313" key="1">
    <source>
        <dbReference type="EMBL" id="EAA28562.1"/>
    </source>
</evidence>
<proteinExistence type="predicted"/>
<name>Q7RZN7_NEUCR</name>
<dbReference type="RefSeq" id="XP_957798.1">
    <property type="nucleotide sequence ID" value="XM_952705.1"/>
</dbReference>
<dbReference type="PaxDb" id="5141-EFNCRP00000000312"/>
<sequence>MMLNNPGASIATANPRHPRRDSLIQIEEADHQAIFESKNVVACPAPVVLSFQRYSQHRHQSVYDKCYGNEHIEILLHTYLSPSESPTGAPAGLVLPGGNSVNGGRWIWKGGQKPIVESENAPALGSFVSGEEMGQGIEQQQTHRYPSFPSVVDVMNRQVSKIHRVSSQKELHMLSFCIY</sequence>
<dbReference type="VEuPathDB" id="FungiDB:NCU00327"/>
<organism evidence="1 2">
    <name type="scientific">Neurospora crassa (strain ATCC 24698 / 74-OR23-1A / CBS 708.71 / DSM 1257 / FGSC 987)</name>
    <dbReference type="NCBI Taxonomy" id="367110"/>
    <lineage>
        <taxon>Eukaryota</taxon>
        <taxon>Fungi</taxon>
        <taxon>Dikarya</taxon>
        <taxon>Ascomycota</taxon>
        <taxon>Pezizomycotina</taxon>
        <taxon>Sordariomycetes</taxon>
        <taxon>Sordariomycetidae</taxon>
        <taxon>Sordariales</taxon>
        <taxon>Sordariaceae</taxon>
        <taxon>Neurospora</taxon>
    </lineage>
</organism>
<dbReference type="HOGENOM" id="CLU_1503845_0_0_1"/>
<dbReference type="EMBL" id="CM002238">
    <property type="protein sequence ID" value="EAA28562.1"/>
    <property type="molecule type" value="Genomic_DNA"/>
</dbReference>
<keyword evidence="2" id="KW-1185">Reference proteome</keyword>
<dbReference type="AlphaFoldDB" id="Q7RZN7"/>